<proteinExistence type="predicted"/>
<name>A0A1Q5Q188_9ACTO</name>
<keyword evidence="1" id="KW-1133">Transmembrane helix</keyword>
<protein>
    <submittedName>
        <fullName evidence="2">Uncharacterized protein</fullName>
    </submittedName>
</protein>
<sequence>MPFGAIARRYFHRSAATSIALGAATSLLVEASQYTGLWGIYPCTFRVADIDDVLHANIVMFASALGGPPRTSMVVEFVIASLLVFWWPAARGSGASIGQMAVWLAPIWRRDGEITLGTAAQRLARVSIVPGACLLLLDRGSGFAFFVPGIVLFAALAVPFTHGYLGLSAWVTGPRLSTPEASFFVTSATSSRAAINCCQNVIP</sequence>
<comment type="caution">
    <text evidence="2">The sequence shown here is derived from an EMBL/GenBank/DDBJ whole genome shotgun (WGS) entry which is preliminary data.</text>
</comment>
<evidence type="ECO:0000313" key="2">
    <source>
        <dbReference type="EMBL" id="OKL53618.1"/>
    </source>
</evidence>
<keyword evidence="1" id="KW-0472">Membrane</keyword>
<dbReference type="OrthoDB" id="4822551at2"/>
<accession>A0A1Q5Q188</accession>
<keyword evidence="3" id="KW-1185">Reference proteome</keyword>
<organism evidence="2 3">
    <name type="scientific">Bowdeniella nasicola</name>
    <dbReference type="NCBI Taxonomy" id="208480"/>
    <lineage>
        <taxon>Bacteria</taxon>
        <taxon>Bacillati</taxon>
        <taxon>Actinomycetota</taxon>
        <taxon>Actinomycetes</taxon>
        <taxon>Actinomycetales</taxon>
        <taxon>Actinomycetaceae</taxon>
        <taxon>Bowdeniella</taxon>
    </lineage>
</organism>
<evidence type="ECO:0000313" key="3">
    <source>
        <dbReference type="Proteomes" id="UP000185628"/>
    </source>
</evidence>
<keyword evidence="1" id="KW-0812">Transmembrane</keyword>
<dbReference type="Proteomes" id="UP000185628">
    <property type="component" value="Unassembled WGS sequence"/>
</dbReference>
<feature type="transmembrane region" description="Helical" evidence="1">
    <location>
        <begin position="143"/>
        <end position="165"/>
    </location>
</feature>
<evidence type="ECO:0000256" key="1">
    <source>
        <dbReference type="SAM" id="Phobius"/>
    </source>
</evidence>
<gene>
    <name evidence="2" type="ORF">BSZ39_08500</name>
</gene>
<dbReference type="AlphaFoldDB" id="A0A1Q5Q188"/>
<reference evidence="3" key="1">
    <citation type="submission" date="2016-12" db="EMBL/GenBank/DDBJ databases">
        <authorList>
            <person name="Meng X."/>
        </authorList>
    </citation>
    <scope>NUCLEOTIDE SEQUENCE [LARGE SCALE GENOMIC DNA]</scope>
    <source>
        <strain evidence="3">DSM 19116</strain>
    </source>
</reference>
<dbReference type="EMBL" id="MQVR01000049">
    <property type="protein sequence ID" value="OKL53618.1"/>
    <property type="molecule type" value="Genomic_DNA"/>
</dbReference>